<keyword evidence="2" id="KW-1185">Reference proteome</keyword>
<organism evidence="1 2">
    <name type="scientific">Absidia repens</name>
    <dbReference type="NCBI Taxonomy" id="90262"/>
    <lineage>
        <taxon>Eukaryota</taxon>
        <taxon>Fungi</taxon>
        <taxon>Fungi incertae sedis</taxon>
        <taxon>Mucoromycota</taxon>
        <taxon>Mucoromycotina</taxon>
        <taxon>Mucoromycetes</taxon>
        <taxon>Mucorales</taxon>
        <taxon>Cunninghamellaceae</taxon>
        <taxon>Absidia</taxon>
    </lineage>
</organism>
<evidence type="ECO:0008006" key="3">
    <source>
        <dbReference type="Google" id="ProtNLM"/>
    </source>
</evidence>
<protein>
    <recommendedName>
        <fullName evidence="3">GAT domain-containing protein</fullName>
    </recommendedName>
</protein>
<dbReference type="Proteomes" id="UP000193560">
    <property type="component" value="Unassembled WGS sequence"/>
</dbReference>
<dbReference type="AlphaFoldDB" id="A0A1X2IFI8"/>
<dbReference type="InterPro" id="IPR038425">
    <property type="entry name" value="GAT_sf"/>
</dbReference>
<evidence type="ECO:0000313" key="2">
    <source>
        <dbReference type="Proteomes" id="UP000193560"/>
    </source>
</evidence>
<dbReference type="SUPFAM" id="SSF89009">
    <property type="entry name" value="GAT-like domain"/>
    <property type="match status" value="1"/>
</dbReference>
<name>A0A1X2IFI8_9FUNG</name>
<sequence length="120" mass="13258">MTSQIAQVAGFKLKESTSLSLSVDDAVSHAKTAGTLLENMLSLLEPNQVSENEMIKDAYKECSLLKEYLSEQLWSVTDTDGVNNVQDALDILTRAIASYEMMKDALDGDWELVDMRIPGL</sequence>
<evidence type="ECO:0000313" key="1">
    <source>
        <dbReference type="EMBL" id="ORZ15602.1"/>
    </source>
</evidence>
<dbReference type="Gene3D" id="1.20.58.160">
    <property type="match status" value="1"/>
</dbReference>
<proteinExistence type="predicted"/>
<reference evidence="1 2" key="1">
    <citation type="submission" date="2016-07" db="EMBL/GenBank/DDBJ databases">
        <title>Pervasive Adenine N6-methylation of Active Genes in Fungi.</title>
        <authorList>
            <consortium name="DOE Joint Genome Institute"/>
            <person name="Mondo S.J."/>
            <person name="Dannebaum R.O."/>
            <person name="Kuo R.C."/>
            <person name="Labutti K."/>
            <person name="Haridas S."/>
            <person name="Kuo A."/>
            <person name="Salamov A."/>
            <person name="Ahrendt S.R."/>
            <person name="Lipzen A."/>
            <person name="Sullivan W."/>
            <person name="Andreopoulos W.B."/>
            <person name="Clum A."/>
            <person name="Lindquist E."/>
            <person name="Daum C."/>
            <person name="Ramamoorthy G.K."/>
            <person name="Gryganskyi A."/>
            <person name="Culley D."/>
            <person name="Magnuson J.K."/>
            <person name="James T.Y."/>
            <person name="O'Malley M.A."/>
            <person name="Stajich J.E."/>
            <person name="Spatafora J.W."/>
            <person name="Visel A."/>
            <person name="Grigoriev I.V."/>
        </authorList>
    </citation>
    <scope>NUCLEOTIDE SEQUENCE [LARGE SCALE GENOMIC DNA]</scope>
    <source>
        <strain evidence="1 2">NRRL 1336</strain>
    </source>
</reference>
<gene>
    <name evidence="1" type="ORF">BCR42DRAFT_415532</name>
</gene>
<dbReference type="OrthoDB" id="2364331at2759"/>
<dbReference type="EMBL" id="MCGE01000012">
    <property type="protein sequence ID" value="ORZ15602.1"/>
    <property type="molecule type" value="Genomic_DNA"/>
</dbReference>
<accession>A0A1X2IFI8</accession>
<comment type="caution">
    <text evidence="1">The sequence shown here is derived from an EMBL/GenBank/DDBJ whole genome shotgun (WGS) entry which is preliminary data.</text>
</comment>